<protein>
    <recommendedName>
        <fullName evidence="1">Lipocalin-like domain-containing protein</fullName>
    </recommendedName>
</protein>
<evidence type="ECO:0000313" key="2">
    <source>
        <dbReference type="EMBL" id="MFK4442561.1"/>
    </source>
</evidence>
<dbReference type="RefSeq" id="WP_404606852.1">
    <property type="nucleotide sequence ID" value="NZ_JBIYDN010000006.1"/>
</dbReference>
<dbReference type="EMBL" id="JBIYDN010000006">
    <property type="protein sequence ID" value="MFK4442561.1"/>
    <property type="molecule type" value="Genomic_DNA"/>
</dbReference>
<comment type="caution">
    <text evidence="2">The sequence shown here is derived from an EMBL/GenBank/DDBJ whole genome shotgun (WGS) entry which is preliminary data.</text>
</comment>
<accession>A0ABW8MII4</accession>
<sequence length="153" mass="17024">MTLPSPEQQRQSCTGPQIGTWKLESFTDEDVETGQKTNLFGTHPSGYLNYGPDGRMYAILIKDGRKAPDTLVPTDAERVDLYSGLITYAGTYSIEGDKISHHVDASWNQSWTGTTQVRQFRIDGNVLYIKTLPAKNPITGKDSSAVLIWTRVE</sequence>
<evidence type="ECO:0000313" key="3">
    <source>
        <dbReference type="Proteomes" id="UP001620514"/>
    </source>
</evidence>
<dbReference type="Pfam" id="PF13924">
    <property type="entry name" value="Lipocalin_5"/>
    <property type="match status" value="1"/>
</dbReference>
<keyword evidence="3" id="KW-1185">Reference proteome</keyword>
<evidence type="ECO:0000259" key="1">
    <source>
        <dbReference type="Pfam" id="PF13924"/>
    </source>
</evidence>
<reference evidence="2 3" key="2">
    <citation type="submission" date="2024-11" db="EMBL/GenBank/DDBJ databases">
        <title>Using genomics to understand microbial adaptation to soil warming.</title>
        <authorList>
            <person name="Deangelis K.M. PhD."/>
        </authorList>
    </citation>
    <scope>NUCLEOTIDE SEQUENCE [LARGE SCALE GENOMIC DNA]</scope>
    <source>
        <strain evidence="2 3">GAS97</strain>
    </source>
</reference>
<dbReference type="InterPro" id="IPR024311">
    <property type="entry name" value="Lipocalin-like"/>
</dbReference>
<feature type="domain" description="Lipocalin-like" evidence="1">
    <location>
        <begin position="18"/>
        <end position="152"/>
    </location>
</feature>
<organism evidence="2 3">
    <name type="scientific">Caballeronia udeis</name>
    <dbReference type="NCBI Taxonomy" id="1232866"/>
    <lineage>
        <taxon>Bacteria</taxon>
        <taxon>Pseudomonadati</taxon>
        <taxon>Pseudomonadota</taxon>
        <taxon>Betaproteobacteria</taxon>
        <taxon>Burkholderiales</taxon>
        <taxon>Burkholderiaceae</taxon>
        <taxon>Caballeronia</taxon>
    </lineage>
</organism>
<dbReference type="Proteomes" id="UP001620514">
    <property type="component" value="Unassembled WGS sequence"/>
</dbReference>
<proteinExistence type="predicted"/>
<reference evidence="2 3" key="1">
    <citation type="submission" date="2024-10" db="EMBL/GenBank/DDBJ databases">
        <authorList>
            <person name="Deangelis K."/>
            <person name="Huntemann M."/>
            <person name="Clum A."/>
            <person name="Wang J."/>
            <person name="Palaniappan K."/>
            <person name="Ritter S."/>
            <person name="Chen I.-M."/>
            <person name="Stamatis D."/>
            <person name="Reddy T."/>
            <person name="O'Malley R."/>
            <person name="Daum C."/>
            <person name="Ng V."/>
            <person name="Ivanova N."/>
            <person name="Kyrpides N."/>
            <person name="Woyke T."/>
        </authorList>
    </citation>
    <scope>NUCLEOTIDE SEQUENCE [LARGE SCALE GENOMIC DNA]</scope>
    <source>
        <strain evidence="2 3">GAS97</strain>
    </source>
</reference>
<name>A0ABW8MII4_9BURK</name>
<gene>
    <name evidence="2" type="ORF">ABH943_002577</name>
</gene>